<accession>A0AA37TIN4</accession>
<protein>
    <recommendedName>
        <fullName evidence="3">Nucleotidyltransferase family protein</fullName>
    </recommendedName>
</protein>
<keyword evidence="2" id="KW-1185">Reference proteome</keyword>
<dbReference type="RefSeq" id="WP_238199979.1">
    <property type="nucleotide sequence ID" value="NZ_BPQZ01000053.1"/>
</dbReference>
<evidence type="ECO:0000313" key="1">
    <source>
        <dbReference type="EMBL" id="GLS74646.1"/>
    </source>
</evidence>
<proteinExistence type="predicted"/>
<evidence type="ECO:0000313" key="2">
    <source>
        <dbReference type="Proteomes" id="UP001157440"/>
    </source>
</evidence>
<sequence>MMAADSVQEAVARSVLLMRAYAGCGVQSHRGDALAPTAWRLLEDNRLLNLCDPADRTDIDAYREAIWSMNAPALYTIMQLSRALAAGGIPHVFIKSPLLTHDLYGDYFFRMSTDVDVLVTAADRTRALRVLDELDFRLNEECRTLYWRTFMGEQHLEPLRPDFLTVDLHTTIRHPAGYAPDLTRGILAGRTMTALGDGHVPVPNPSDAFLLAAVYLLKALLKYEPAGSHLLDLTVMHQRLDVEDARGITVLASARGLNRTTAFARDAVMALLAPEIETVSSDAGPLRCALGGDDLWTRLLAPSEAGPLRRARCVAASCDRLSGSLRAISWEIGRKLAQKAAHARLF</sequence>
<dbReference type="Proteomes" id="UP001157440">
    <property type="component" value="Unassembled WGS sequence"/>
</dbReference>
<organism evidence="1 2">
    <name type="scientific">Methylobacterium tardum</name>
    <dbReference type="NCBI Taxonomy" id="374432"/>
    <lineage>
        <taxon>Bacteria</taxon>
        <taxon>Pseudomonadati</taxon>
        <taxon>Pseudomonadota</taxon>
        <taxon>Alphaproteobacteria</taxon>
        <taxon>Hyphomicrobiales</taxon>
        <taxon>Methylobacteriaceae</taxon>
        <taxon>Methylobacterium</taxon>
    </lineage>
</organism>
<gene>
    <name evidence="1" type="ORF">GCM10007890_66640</name>
</gene>
<name>A0AA37TIN4_9HYPH</name>
<dbReference type="AlphaFoldDB" id="A0AA37TIN4"/>
<dbReference type="InterPro" id="IPR039498">
    <property type="entry name" value="NTP_transf_5"/>
</dbReference>
<reference evidence="2" key="1">
    <citation type="journal article" date="2019" name="Int. J. Syst. Evol. Microbiol.">
        <title>The Global Catalogue of Microorganisms (GCM) 10K type strain sequencing project: providing services to taxonomists for standard genome sequencing and annotation.</title>
        <authorList>
            <consortium name="The Broad Institute Genomics Platform"/>
            <consortium name="The Broad Institute Genome Sequencing Center for Infectious Disease"/>
            <person name="Wu L."/>
            <person name="Ma J."/>
        </authorList>
    </citation>
    <scope>NUCLEOTIDE SEQUENCE [LARGE SCALE GENOMIC DNA]</scope>
    <source>
        <strain evidence="2">NBRC 103632</strain>
    </source>
</reference>
<dbReference type="EMBL" id="BSPL01000053">
    <property type="protein sequence ID" value="GLS74646.1"/>
    <property type="molecule type" value="Genomic_DNA"/>
</dbReference>
<dbReference type="Pfam" id="PF14907">
    <property type="entry name" value="NTP_transf_5"/>
    <property type="match status" value="1"/>
</dbReference>
<evidence type="ECO:0008006" key="3">
    <source>
        <dbReference type="Google" id="ProtNLM"/>
    </source>
</evidence>
<comment type="caution">
    <text evidence="1">The sequence shown here is derived from an EMBL/GenBank/DDBJ whole genome shotgun (WGS) entry which is preliminary data.</text>
</comment>